<dbReference type="Gramene" id="LPERR07G14980.1">
    <property type="protein sequence ID" value="LPERR07G14980.1"/>
    <property type="gene ID" value="LPERR07G14980"/>
</dbReference>
<organism evidence="1 2">
    <name type="scientific">Leersia perrieri</name>
    <dbReference type="NCBI Taxonomy" id="77586"/>
    <lineage>
        <taxon>Eukaryota</taxon>
        <taxon>Viridiplantae</taxon>
        <taxon>Streptophyta</taxon>
        <taxon>Embryophyta</taxon>
        <taxon>Tracheophyta</taxon>
        <taxon>Spermatophyta</taxon>
        <taxon>Magnoliopsida</taxon>
        <taxon>Liliopsida</taxon>
        <taxon>Poales</taxon>
        <taxon>Poaceae</taxon>
        <taxon>BOP clade</taxon>
        <taxon>Oryzoideae</taxon>
        <taxon>Oryzeae</taxon>
        <taxon>Oryzinae</taxon>
        <taxon>Leersia</taxon>
    </lineage>
</organism>
<dbReference type="EnsemblPlants" id="LPERR07G14980.1">
    <property type="protein sequence ID" value="LPERR07G14980.1"/>
    <property type="gene ID" value="LPERR07G14980"/>
</dbReference>
<keyword evidence="2" id="KW-1185">Reference proteome</keyword>
<reference evidence="1" key="3">
    <citation type="submission" date="2015-04" db="UniProtKB">
        <authorList>
            <consortium name="EnsemblPlants"/>
        </authorList>
    </citation>
    <scope>IDENTIFICATION</scope>
</reference>
<dbReference type="HOGENOM" id="CLU_2375889_0_0_1"/>
<evidence type="ECO:0000313" key="2">
    <source>
        <dbReference type="Proteomes" id="UP000032180"/>
    </source>
</evidence>
<reference evidence="1 2" key="1">
    <citation type="submission" date="2012-08" db="EMBL/GenBank/DDBJ databases">
        <title>Oryza genome evolution.</title>
        <authorList>
            <person name="Wing R.A."/>
        </authorList>
    </citation>
    <scope>NUCLEOTIDE SEQUENCE</scope>
</reference>
<sequence length="95" mass="10411">MGHAAAFLYTPQNPVRAGRVVGGGSDRGRERGASGVRRWFLPRNRPEFPSCLTGLLSSSSAPRTAPAPSASLTRNVPVQELRLYFHKDYQVTQKT</sequence>
<evidence type="ECO:0000313" key="1">
    <source>
        <dbReference type="EnsemblPlants" id="LPERR07G14980.1"/>
    </source>
</evidence>
<name>A0A0D9WZX5_9ORYZ</name>
<accession>A0A0D9WZX5</accession>
<reference evidence="2" key="2">
    <citation type="submission" date="2013-12" db="EMBL/GenBank/DDBJ databases">
        <authorList>
            <person name="Yu Y."/>
            <person name="Lee S."/>
            <person name="de Baynast K."/>
            <person name="Wissotski M."/>
            <person name="Liu L."/>
            <person name="Talag J."/>
            <person name="Goicoechea J."/>
            <person name="Angelova A."/>
            <person name="Jetty R."/>
            <person name="Kudrna D."/>
            <person name="Golser W."/>
            <person name="Rivera L."/>
            <person name="Zhang J."/>
            <person name="Wing R."/>
        </authorList>
    </citation>
    <scope>NUCLEOTIDE SEQUENCE</scope>
</reference>
<protein>
    <submittedName>
        <fullName evidence="1">Uncharacterized protein</fullName>
    </submittedName>
</protein>
<dbReference type="Proteomes" id="UP000032180">
    <property type="component" value="Chromosome 7"/>
</dbReference>
<proteinExistence type="predicted"/>
<dbReference type="AlphaFoldDB" id="A0A0D9WZX5"/>